<evidence type="ECO:0000313" key="3">
    <source>
        <dbReference type="Proteomes" id="UP000245119"/>
    </source>
</evidence>
<comment type="similarity">
    <text evidence="1">Belongs to the CutA family.</text>
</comment>
<dbReference type="PANTHER" id="PTHR23419:SF8">
    <property type="entry name" value="FI09726P"/>
    <property type="match status" value="1"/>
</dbReference>
<sequence>MAEPYITGSASMAFVTVPNMEVAKKIAHGLVSQKLVACVNIIPGITSVYEWEGKIEEDSELLLMLKTMTSKVDAVSDFVRKNHPYSVAEVISAKIDNGNPPYLKWISDVTMAGQK</sequence>
<dbReference type="GO" id="GO:0005507">
    <property type="term" value="F:copper ion binding"/>
    <property type="evidence" value="ECO:0007669"/>
    <property type="project" value="TreeGrafter"/>
</dbReference>
<dbReference type="EMBL" id="PZQS01000008">
    <property type="protein sequence ID" value="PVD25623.1"/>
    <property type="molecule type" value="Genomic_DNA"/>
</dbReference>
<dbReference type="OrthoDB" id="2017693at2759"/>
<dbReference type="InterPro" id="IPR011322">
    <property type="entry name" value="N-reg_PII-like_a/b"/>
</dbReference>
<organism evidence="2 3">
    <name type="scientific">Pomacea canaliculata</name>
    <name type="common">Golden apple snail</name>
    <dbReference type="NCBI Taxonomy" id="400727"/>
    <lineage>
        <taxon>Eukaryota</taxon>
        <taxon>Metazoa</taxon>
        <taxon>Spiralia</taxon>
        <taxon>Lophotrochozoa</taxon>
        <taxon>Mollusca</taxon>
        <taxon>Gastropoda</taxon>
        <taxon>Caenogastropoda</taxon>
        <taxon>Architaenioglossa</taxon>
        <taxon>Ampullarioidea</taxon>
        <taxon>Ampullariidae</taxon>
        <taxon>Pomacea</taxon>
    </lineage>
</organism>
<dbReference type="Pfam" id="PF03091">
    <property type="entry name" value="CutA1"/>
    <property type="match status" value="1"/>
</dbReference>
<proteinExistence type="inferred from homology"/>
<dbReference type="InterPro" id="IPR004323">
    <property type="entry name" value="Ion_tolerance_CutA"/>
</dbReference>
<gene>
    <name evidence="2" type="ORF">C0Q70_13282</name>
</gene>
<evidence type="ECO:0000256" key="1">
    <source>
        <dbReference type="ARBA" id="ARBA00010169"/>
    </source>
</evidence>
<evidence type="ECO:0000313" key="2">
    <source>
        <dbReference type="EMBL" id="PVD25623.1"/>
    </source>
</evidence>
<dbReference type="GO" id="GO:0010038">
    <property type="term" value="P:response to metal ion"/>
    <property type="evidence" value="ECO:0007669"/>
    <property type="project" value="InterPro"/>
</dbReference>
<dbReference type="InterPro" id="IPR015867">
    <property type="entry name" value="N-reg_PII/ATP_PRibTrfase_C"/>
</dbReference>
<name>A0A2T7NWT7_POMCA</name>
<dbReference type="AlphaFoldDB" id="A0A2T7NWT7"/>
<dbReference type="Gene3D" id="3.30.70.120">
    <property type="match status" value="1"/>
</dbReference>
<comment type="caution">
    <text evidence="2">The sequence shown here is derived from an EMBL/GenBank/DDBJ whole genome shotgun (WGS) entry which is preliminary data.</text>
</comment>
<dbReference type="STRING" id="400727.A0A2T7NWT7"/>
<dbReference type="SUPFAM" id="SSF54913">
    <property type="entry name" value="GlnB-like"/>
    <property type="match status" value="1"/>
</dbReference>
<reference evidence="2 3" key="1">
    <citation type="submission" date="2018-04" db="EMBL/GenBank/DDBJ databases">
        <title>The genome of golden apple snail Pomacea canaliculata provides insight into stress tolerance and invasive adaptation.</title>
        <authorList>
            <person name="Liu C."/>
            <person name="Liu B."/>
            <person name="Ren Y."/>
            <person name="Zhang Y."/>
            <person name="Wang H."/>
            <person name="Li S."/>
            <person name="Jiang F."/>
            <person name="Yin L."/>
            <person name="Zhang G."/>
            <person name="Qian W."/>
            <person name="Fan W."/>
        </authorList>
    </citation>
    <scope>NUCLEOTIDE SEQUENCE [LARGE SCALE GENOMIC DNA]</scope>
    <source>
        <strain evidence="2">SZHN2017</strain>
        <tissue evidence="2">Muscle</tissue>
    </source>
</reference>
<accession>A0A2T7NWT7</accession>
<dbReference type="Proteomes" id="UP000245119">
    <property type="component" value="Linkage Group LG8"/>
</dbReference>
<dbReference type="PANTHER" id="PTHR23419">
    <property type="entry name" value="DIVALENT CATION TOLERANCE CUTA-RELATED"/>
    <property type="match status" value="1"/>
</dbReference>
<protein>
    <submittedName>
        <fullName evidence="2">Uncharacterized protein</fullName>
    </submittedName>
</protein>
<keyword evidence="3" id="KW-1185">Reference proteome</keyword>